<dbReference type="EMBL" id="CP029149">
    <property type="protein sequence ID" value="QHN64496.1"/>
    <property type="molecule type" value="Genomic_DNA"/>
</dbReference>
<proteinExistence type="predicted"/>
<dbReference type="Proteomes" id="UP000464318">
    <property type="component" value="Chromosome"/>
</dbReference>
<keyword evidence="1" id="KW-0489">Methyltransferase</keyword>
<dbReference type="Gene3D" id="3.40.50.150">
    <property type="entry name" value="Vaccinia Virus protein VP39"/>
    <property type="match status" value="1"/>
</dbReference>
<keyword evidence="2" id="KW-1185">Reference proteome</keyword>
<dbReference type="CDD" id="cd02440">
    <property type="entry name" value="AdoMet_MTases"/>
    <property type="match status" value="1"/>
</dbReference>
<dbReference type="Pfam" id="PF08241">
    <property type="entry name" value="Methyltransf_11"/>
    <property type="match status" value="1"/>
</dbReference>
<dbReference type="InterPro" id="IPR029063">
    <property type="entry name" value="SAM-dependent_MTases_sf"/>
</dbReference>
<sequence length="261" mass="29579">MNRESTLNEKQGHWILAKLGKRVLRPGGRELTETLIRKMNIQPSDDVVEFAPGLGFTANITCSHQPNSYTGVDINEEAAKLARKSIKYSKAKVIISDVSQTTLLSGCATKVYGEAMLTMQTLENKKAIIKEAIRLLKPGGYYGIHELGIRPDEVDESVKEEIFKGLSSNIRVHARPMTTAEWVELLTEQGFSIVSIDHNPMHLLEGKRVLQDEGFWRTMKFLFNLLRFPDLRKRVLNMRSVFREYDNHLDAVAIVAQKPLT</sequence>
<dbReference type="SUPFAM" id="SSF53335">
    <property type="entry name" value="S-adenosyl-L-methionine-dependent methyltransferases"/>
    <property type="match status" value="1"/>
</dbReference>
<dbReference type="InterPro" id="IPR013216">
    <property type="entry name" value="Methyltransf_11"/>
</dbReference>
<protein>
    <submittedName>
        <fullName evidence="1">Methyltransferase domain-containing protein</fullName>
    </submittedName>
</protein>
<dbReference type="AlphaFoldDB" id="A0A6P1QQQ0"/>
<gene>
    <name evidence="1" type="ORF">DBX24_00620</name>
</gene>
<evidence type="ECO:0000313" key="2">
    <source>
        <dbReference type="Proteomes" id="UP000464318"/>
    </source>
</evidence>
<dbReference type="RefSeq" id="WP_160223646.1">
    <property type="nucleotide sequence ID" value="NZ_CP029149.1"/>
</dbReference>
<evidence type="ECO:0000313" key="1">
    <source>
        <dbReference type="EMBL" id="QHN64496.1"/>
    </source>
</evidence>
<reference evidence="1 2" key="1">
    <citation type="submission" date="2018-04" db="EMBL/GenBank/DDBJ databases">
        <title>Characteristic and Complete Genome Sequencing of A Novel Member of Infective Endocarditis Causative Bacteria: Bergeyella cardium QL-PH.</title>
        <authorList>
            <person name="Pan H."/>
            <person name="Sun E."/>
            <person name="Zhang Y."/>
        </authorList>
    </citation>
    <scope>NUCLEOTIDE SEQUENCE [LARGE SCALE GENOMIC DNA]</scope>
    <source>
        <strain evidence="1 2">HPQL</strain>
    </source>
</reference>
<organism evidence="1 2">
    <name type="scientific">Bergeyella cardium</name>
    <dbReference type="NCBI Taxonomy" id="1585976"/>
    <lineage>
        <taxon>Bacteria</taxon>
        <taxon>Pseudomonadati</taxon>
        <taxon>Bacteroidota</taxon>
        <taxon>Flavobacteriia</taxon>
        <taxon>Flavobacteriales</taxon>
        <taxon>Weeksellaceae</taxon>
        <taxon>Bergeyella</taxon>
    </lineage>
</organism>
<dbReference type="KEGG" id="bcad:DBX24_00620"/>
<dbReference type="GO" id="GO:0008757">
    <property type="term" value="F:S-adenosylmethionine-dependent methyltransferase activity"/>
    <property type="evidence" value="ECO:0007669"/>
    <property type="project" value="InterPro"/>
</dbReference>
<accession>A0A6P1QQQ0</accession>
<name>A0A6P1QQQ0_9FLAO</name>
<dbReference type="GO" id="GO:0032259">
    <property type="term" value="P:methylation"/>
    <property type="evidence" value="ECO:0007669"/>
    <property type="project" value="UniProtKB-KW"/>
</dbReference>
<keyword evidence="1" id="KW-0808">Transferase</keyword>
<dbReference type="OrthoDB" id="43862at2"/>